<keyword evidence="3 10" id="KW-0716">Sensory transduction</keyword>
<keyword evidence="11" id="KW-1185">Reference proteome</keyword>
<feature type="transmembrane region" description="Helical" evidence="10">
    <location>
        <begin position="324"/>
        <end position="341"/>
    </location>
</feature>
<evidence type="ECO:0000256" key="9">
    <source>
        <dbReference type="ARBA" id="ARBA00023224"/>
    </source>
</evidence>
<comment type="caution">
    <text evidence="10">Lacks conserved residue(s) required for the propagation of feature annotation.</text>
</comment>
<proteinExistence type="inferred from homology"/>
<accession>A0ABM3FZK9</accession>
<dbReference type="GeneID" id="107218647"/>
<evidence type="ECO:0000313" key="11">
    <source>
        <dbReference type="Proteomes" id="UP000829291"/>
    </source>
</evidence>
<feature type="transmembrane region" description="Helical" evidence="10">
    <location>
        <begin position="287"/>
        <end position="312"/>
    </location>
</feature>
<evidence type="ECO:0000313" key="12">
    <source>
        <dbReference type="RefSeq" id="XP_046593442.1"/>
    </source>
</evidence>
<gene>
    <name evidence="12 13" type="primary">LOC107218647</name>
</gene>
<feature type="transmembrane region" description="Helical" evidence="10">
    <location>
        <begin position="143"/>
        <end position="163"/>
    </location>
</feature>
<dbReference type="RefSeq" id="XP_046593443.1">
    <property type="nucleotide sequence ID" value="XM_046737487.1"/>
</dbReference>
<keyword evidence="7 10" id="KW-0472">Membrane</keyword>
<dbReference type="PANTHER" id="PTHR21137">
    <property type="entry name" value="ODORANT RECEPTOR"/>
    <property type="match status" value="1"/>
</dbReference>
<evidence type="ECO:0000256" key="6">
    <source>
        <dbReference type="ARBA" id="ARBA00022989"/>
    </source>
</evidence>
<evidence type="ECO:0000256" key="7">
    <source>
        <dbReference type="ARBA" id="ARBA00023136"/>
    </source>
</evidence>
<dbReference type="Pfam" id="PF02949">
    <property type="entry name" value="7tm_6"/>
    <property type="match status" value="1"/>
</dbReference>
<evidence type="ECO:0000256" key="3">
    <source>
        <dbReference type="ARBA" id="ARBA00022606"/>
    </source>
</evidence>
<keyword evidence="8 10" id="KW-0675">Receptor</keyword>
<dbReference type="Proteomes" id="UP000829291">
    <property type="component" value="Chromosome 4"/>
</dbReference>
<feature type="transmembrane region" description="Helical" evidence="10">
    <location>
        <begin position="45"/>
        <end position="64"/>
    </location>
</feature>
<comment type="subcellular location">
    <subcellularLocation>
        <location evidence="1 10">Cell membrane</location>
        <topology evidence="1 10">Multi-pass membrane protein</topology>
    </subcellularLocation>
</comment>
<keyword evidence="6 10" id="KW-1133">Transmembrane helix</keyword>
<keyword evidence="4 10" id="KW-0812">Transmembrane</keyword>
<keyword evidence="9 10" id="KW-0807">Transducer</keyword>
<dbReference type="InterPro" id="IPR004117">
    <property type="entry name" value="7tm6_olfct_rcpt"/>
</dbReference>
<organism evidence="11 13">
    <name type="scientific">Neodiprion lecontei</name>
    <name type="common">Redheaded pine sawfly</name>
    <dbReference type="NCBI Taxonomy" id="441921"/>
    <lineage>
        <taxon>Eukaryota</taxon>
        <taxon>Metazoa</taxon>
        <taxon>Ecdysozoa</taxon>
        <taxon>Arthropoda</taxon>
        <taxon>Hexapoda</taxon>
        <taxon>Insecta</taxon>
        <taxon>Pterygota</taxon>
        <taxon>Neoptera</taxon>
        <taxon>Endopterygota</taxon>
        <taxon>Hymenoptera</taxon>
        <taxon>Tenthredinoidea</taxon>
        <taxon>Diprionidae</taxon>
        <taxon>Diprioninae</taxon>
        <taxon>Neodiprion</taxon>
    </lineage>
</organism>
<evidence type="ECO:0000256" key="4">
    <source>
        <dbReference type="ARBA" id="ARBA00022692"/>
    </source>
</evidence>
<evidence type="ECO:0000256" key="2">
    <source>
        <dbReference type="ARBA" id="ARBA00022475"/>
    </source>
</evidence>
<evidence type="ECO:0000256" key="5">
    <source>
        <dbReference type="ARBA" id="ARBA00022725"/>
    </source>
</evidence>
<evidence type="ECO:0000313" key="13">
    <source>
        <dbReference type="RefSeq" id="XP_046593443.1"/>
    </source>
</evidence>
<dbReference type="PANTHER" id="PTHR21137:SF35">
    <property type="entry name" value="ODORANT RECEPTOR 19A-RELATED"/>
    <property type="match status" value="1"/>
</dbReference>
<sequence length="422" mass="47866">MAASAEKSEIPLLEDYIRLNKINLLILGLWPIPEVAPKLRQALQFFHTAVVFILFSMLFFPAIIDLYMFKGDVGVIADNLCTTMTMFSVITYIPYFALRRKTLKAILRNMESNWNRSMDLTAPKTHRDILLRAAEFSKAFTRWYSFTVYVTCSLYMFSPLFILGDSETQTARRQPVRAWYPINQTSEVIYTAIYASQVVGGAISCLGSVSVDGLFLVMMRHFCAQLRILQCELTTLGTSVANCESNSFTAHFRMNKTTTDVELLQRIKNIIEDHQSAIQNADNIRSLYNVVCFVQLFVSSVVICVIGFQLIFYLDSRGLDLVKYVMYIQAVLLQIYIYCSLGDDLLTESTRVGQAAYECPWTNFSTSVKSCLLVMTMRSQQPLLITAGNFYVMSMENFAAILKTSLSYLSVLRAMCDDGLSE</sequence>
<dbReference type="RefSeq" id="XP_046593442.1">
    <property type="nucleotide sequence ID" value="XM_046737486.1"/>
</dbReference>
<evidence type="ECO:0000256" key="1">
    <source>
        <dbReference type="ARBA" id="ARBA00004651"/>
    </source>
</evidence>
<evidence type="ECO:0000256" key="10">
    <source>
        <dbReference type="RuleBase" id="RU351113"/>
    </source>
</evidence>
<feature type="transmembrane region" description="Helical" evidence="10">
    <location>
        <begin position="76"/>
        <end position="98"/>
    </location>
</feature>
<comment type="similarity">
    <text evidence="10">Belongs to the insect chemoreceptor superfamily. Heteromeric odorant receptor channel (TC 1.A.69) family.</text>
</comment>
<feature type="transmembrane region" description="Helical" evidence="10">
    <location>
        <begin position="188"/>
        <end position="217"/>
    </location>
</feature>
<reference evidence="12 13" key="1">
    <citation type="submission" date="2025-05" db="UniProtKB">
        <authorList>
            <consortium name="RefSeq"/>
        </authorList>
    </citation>
    <scope>IDENTIFICATION</scope>
    <source>
        <tissue evidence="12 13">Thorax and Abdomen</tissue>
    </source>
</reference>
<keyword evidence="5 10" id="KW-0552">Olfaction</keyword>
<keyword evidence="2" id="KW-1003">Cell membrane</keyword>
<name>A0ABM3FZK9_NEOLC</name>
<protein>
    <recommendedName>
        <fullName evidence="10">Odorant receptor</fullName>
    </recommendedName>
</protein>
<evidence type="ECO:0000256" key="8">
    <source>
        <dbReference type="ARBA" id="ARBA00023170"/>
    </source>
</evidence>